<protein>
    <submittedName>
        <fullName evidence="1">Uncharacterized protein</fullName>
    </submittedName>
</protein>
<gene>
    <name evidence="1" type="ordered locus">Dacet_2670</name>
</gene>
<dbReference type="HOGENOM" id="CLU_818169_0_0_0"/>
<dbReference type="PaxDb" id="522772-Dacet_2670"/>
<dbReference type="EMBL" id="CP001968">
    <property type="protein sequence ID" value="ADD69427.1"/>
    <property type="molecule type" value="Genomic_DNA"/>
</dbReference>
<proteinExistence type="predicted"/>
<dbReference type="RefSeq" id="WP_013011921.1">
    <property type="nucleotide sequence ID" value="NC_013943.1"/>
</dbReference>
<organism evidence="1 2">
    <name type="scientific">Denitrovibrio acetiphilus (strain DSM 12809 / NBRC 114555 / N2460)</name>
    <dbReference type="NCBI Taxonomy" id="522772"/>
    <lineage>
        <taxon>Bacteria</taxon>
        <taxon>Pseudomonadati</taxon>
        <taxon>Deferribacterota</taxon>
        <taxon>Deferribacteres</taxon>
        <taxon>Deferribacterales</taxon>
        <taxon>Geovibrionaceae</taxon>
        <taxon>Denitrovibrio</taxon>
    </lineage>
</organism>
<keyword evidence="2" id="KW-1185">Reference proteome</keyword>
<reference evidence="1 2" key="1">
    <citation type="journal article" date="2010" name="Stand. Genomic Sci.">
        <title>Complete genome sequence of Denitrovibrio acetiphilus type strain (N2460).</title>
        <authorList>
            <person name="Kiss H."/>
            <person name="Lang E."/>
            <person name="Lapidus A."/>
            <person name="Copeland A."/>
            <person name="Nolan M."/>
            <person name="Glavina Del Rio T."/>
            <person name="Chen F."/>
            <person name="Lucas S."/>
            <person name="Tice H."/>
            <person name="Cheng J.F."/>
            <person name="Han C."/>
            <person name="Goodwin L."/>
            <person name="Pitluck S."/>
            <person name="Liolios K."/>
            <person name="Pati A."/>
            <person name="Ivanova N."/>
            <person name="Mavromatis K."/>
            <person name="Chen A."/>
            <person name="Palaniappan K."/>
            <person name="Land M."/>
            <person name="Hauser L."/>
            <person name="Chang Y.J."/>
            <person name="Jeffries C.D."/>
            <person name="Detter J.C."/>
            <person name="Brettin T."/>
            <person name="Spring S."/>
            <person name="Rohde M."/>
            <person name="Goker M."/>
            <person name="Woyke T."/>
            <person name="Bristow J."/>
            <person name="Eisen J.A."/>
            <person name="Markowitz V."/>
            <person name="Hugenholtz P."/>
            <person name="Kyrpides N.C."/>
            <person name="Klenk H.P."/>
        </authorList>
    </citation>
    <scope>NUCLEOTIDE SEQUENCE [LARGE SCALE GENOMIC DNA]</scope>
    <source>
        <strain evidence="2">DSM 12809 / NBRC 114555 / N2460</strain>
    </source>
</reference>
<name>D4H571_DENA2</name>
<sequence length="339" mass="38723">MKFRTQLLMLADVKLDEYKKYWSDIDKLTFAPMVDKADFELRNVTHQLTVYENSRGYYLVYGLATYLCALKVGVEKVRVRIMEAVDAQDVASLILRDLFDNMYRRVLSNNGLYNIMLAETVRHAWKSDVAKGAMLLMDSGATTKEKVADMLTIFKHATIFNFAQDKGKKKKRHKTADFVLKAHWLCLDGDEVEVSFDSSGRIRLLELITDGSAELLNYKPIYGDKYKVYEDTSNVIEKTSFMVAKNQNFYCFDLCSLIIYINLNDSLNRGIVNTFSKNPKGDITENRTTISKNNGVFHANIGVEEFKFVLDGRYCVASSDKCAKTKSKLYKHAIMPVLG</sequence>
<dbReference type="KEGG" id="dap:Dacet_2670"/>
<dbReference type="AlphaFoldDB" id="D4H571"/>
<dbReference type="STRING" id="522772.Dacet_2670"/>
<accession>D4H571</accession>
<dbReference type="InParanoid" id="D4H571"/>
<evidence type="ECO:0000313" key="1">
    <source>
        <dbReference type="EMBL" id="ADD69427.1"/>
    </source>
</evidence>
<dbReference type="Proteomes" id="UP000002012">
    <property type="component" value="Chromosome"/>
</dbReference>
<evidence type="ECO:0000313" key="2">
    <source>
        <dbReference type="Proteomes" id="UP000002012"/>
    </source>
</evidence>